<dbReference type="Pfam" id="PF13204">
    <property type="entry name" value="Apiosidase"/>
    <property type="match status" value="1"/>
</dbReference>
<evidence type="ECO:0000313" key="6">
    <source>
        <dbReference type="EMBL" id="OAD43599.1"/>
    </source>
</evidence>
<dbReference type="OrthoDB" id="246387at2"/>
<dbReference type="Proteomes" id="UP000185657">
    <property type="component" value="Unassembled WGS sequence"/>
</dbReference>
<keyword evidence="7" id="KW-1185">Reference proteome</keyword>
<dbReference type="InterPro" id="IPR025277">
    <property type="entry name" value="Apiosidase-like_cat_dom"/>
</dbReference>
<evidence type="ECO:0000259" key="3">
    <source>
        <dbReference type="Pfam" id="PF13204"/>
    </source>
</evidence>
<feature type="domain" description="Apiosidase-like catalytic" evidence="3">
    <location>
        <begin position="110"/>
        <end position="434"/>
    </location>
</feature>
<dbReference type="KEGG" id="hyl:LPB072_17575"/>
<reference evidence="5 8" key="2">
    <citation type="submission" date="2016-10" db="EMBL/GenBank/DDBJ databases">
        <title>Hydorgenophaga sp. LPB0072 isolated from gastropod.</title>
        <authorList>
            <person name="Kim E."/>
            <person name="Yi H."/>
        </authorList>
    </citation>
    <scope>NUCLEOTIDE SEQUENCE [LARGE SCALE GENOMIC DNA]</scope>
    <source>
        <strain evidence="5 8">LPB0072</strain>
    </source>
</reference>
<dbReference type="RefSeq" id="WP_066085754.1">
    <property type="nucleotide sequence ID" value="NZ_CP017476.1"/>
</dbReference>
<evidence type="ECO:0000259" key="4">
    <source>
        <dbReference type="Pfam" id="PF16586"/>
    </source>
</evidence>
<dbReference type="STRING" id="1763535.LPB072_17575"/>
<feature type="domain" description="DUF5060" evidence="4">
    <location>
        <begin position="10"/>
        <end position="74"/>
    </location>
</feature>
<accession>A0A167IUE1</accession>
<evidence type="ECO:0000313" key="8">
    <source>
        <dbReference type="Proteomes" id="UP000185680"/>
    </source>
</evidence>
<evidence type="ECO:0008006" key="9">
    <source>
        <dbReference type="Google" id="ProtNLM"/>
    </source>
</evidence>
<dbReference type="Pfam" id="PF16586">
    <property type="entry name" value="DUF5060"/>
    <property type="match status" value="1"/>
</dbReference>
<evidence type="ECO:0000256" key="1">
    <source>
        <dbReference type="SAM" id="MobiDB-lite"/>
    </source>
</evidence>
<feature type="domain" description="Putative collagen-binding" evidence="2">
    <location>
        <begin position="471"/>
        <end position="546"/>
    </location>
</feature>
<dbReference type="Proteomes" id="UP000185680">
    <property type="component" value="Chromosome"/>
</dbReference>
<evidence type="ECO:0000313" key="5">
    <source>
        <dbReference type="EMBL" id="AOW14377.1"/>
    </source>
</evidence>
<dbReference type="Gene3D" id="3.20.20.80">
    <property type="entry name" value="Glycosidases"/>
    <property type="match status" value="1"/>
</dbReference>
<dbReference type="PANTHER" id="PTHR37836">
    <property type="entry name" value="LMO1036 PROTEIN"/>
    <property type="match status" value="1"/>
</dbReference>
<sequence length="550" mass="61185">MNPDTATANHLIEIEFCSGKAYQDPFVDVILDVTFTEPGGRQLTVPAFWAGGARWLVRYASATMGVHPYTTQCNDVENPGLHHIQGSVTVTPYEGDNLLLRHGAPKVAADNRHFSYGDGTPFFWLGDTWWLGLTSRLNWPGDFQALAKDRHDKGFTVVQIVAGLYPDMPAFDPRGASLAGFSWNADFTSINPAFFDEADARIMHLVDMGLCPCILGTWGYYLNWLGTEKMKLHWRYIMARWGALPVVFAAAGEQVMPWYLSENKAAESAWLKQEWSKVVRYMREINGFHRLITTHPQTSGRSCVDDPGLLDFEMQQTGHGSPTVSHAARATEGWHAQPEMPVVCGESRYEALEITPEVTTTDARQAFWAHLLNSGCAGHTYGANGVWQVNRENDPFGNSPSGRNWGVTPWRQAMQLPGSAHLARAKALLLTLPWHRLEPIALPSISKLTQLWKKFFKSDLLPSRHQHPVAAAATRDGELALYYFLDTRPIAVDGKPFAHPVDAFWFDPANGNTTPMENTKHLARDQTPSAPPGKNGAGDTDWLLVVKRPG</sequence>
<gene>
    <name evidence="5" type="ORF">LPB072_17575</name>
    <name evidence="6" type="ORF">LPB72_03460</name>
</gene>
<dbReference type="AlphaFoldDB" id="A0A167IUE1"/>
<dbReference type="Pfam" id="PF12904">
    <property type="entry name" value="Collagen_bind_2"/>
    <property type="match status" value="1"/>
</dbReference>
<dbReference type="InterPro" id="IPR032260">
    <property type="entry name" value="DUF5060"/>
</dbReference>
<dbReference type="EMBL" id="CP017476">
    <property type="protein sequence ID" value="AOW14377.1"/>
    <property type="molecule type" value="Genomic_DNA"/>
</dbReference>
<feature type="region of interest" description="Disordered" evidence="1">
    <location>
        <begin position="515"/>
        <end position="541"/>
    </location>
</feature>
<name>A0A167IUE1_9BURK</name>
<dbReference type="PANTHER" id="PTHR37836:SF2">
    <property type="entry name" value="DUF4038 DOMAIN-CONTAINING PROTEIN"/>
    <property type="match status" value="1"/>
</dbReference>
<dbReference type="EMBL" id="LVWD01000003">
    <property type="protein sequence ID" value="OAD43599.1"/>
    <property type="molecule type" value="Genomic_DNA"/>
</dbReference>
<protein>
    <recommendedName>
        <fullName evidence="9">DUF4038 domain-containing protein</fullName>
    </recommendedName>
</protein>
<reference evidence="6 7" key="1">
    <citation type="submission" date="2016-02" db="EMBL/GenBank/DDBJ databases">
        <title>Draft genome sequence of Hydrogenophaga sp. LPB0072.</title>
        <authorList>
            <person name="Shin S.-K."/>
            <person name="Yi H."/>
        </authorList>
    </citation>
    <scope>NUCLEOTIDE SEQUENCE [LARGE SCALE GENOMIC DNA]</scope>
    <source>
        <strain evidence="6 7">LPB0072</strain>
    </source>
</reference>
<dbReference type="Gene3D" id="2.60.40.10">
    <property type="entry name" value="Immunoglobulins"/>
    <property type="match status" value="1"/>
</dbReference>
<organism evidence="5 8">
    <name type="scientific">Hydrogenophaga crassostreae</name>
    <dbReference type="NCBI Taxonomy" id="1763535"/>
    <lineage>
        <taxon>Bacteria</taxon>
        <taxon>Pseudomonadati</taxon>
        <taxon>Pseudomonadota</taxon>
        <taxon>Betaproteobacteria</taxon>
        <taxon>Burkholderiales</taxon>
        <taxon>Comamonadaceae</taxon>
        <taxon>Hydrogenophaga</taxon>
    </lineage>
</organism>
<dbReference type="InterPro" id="IPR013783">
    <property type="entry name" value="Ig-like_fold"/>
</dbReference>
<proteinExistence type="predicted"/>
<evidence type="ECO:0000259" key="2">
    <source>
        <dbReference type="Pfam" id="PF12904"/>
    </source>
</evidence>
<evidence type="ECO:0000313" key="7">
    <source>
        <dbReference type="Proteomes" id="UP000185657"/>
    </source>
</evidence>
<dbReference type="InterPro" id="IPR024749">
    <property type="entry name" value="Collagen-bd_put"/>
</dbReference>